<reference evidence="2 3" key="1">
    <citation type="submission" date="2023-05" db="EMBL/GenBank/DDBJ databases">
        <title>B98-5 Cell Line De Novo Hybrid Assembly: An Optical Mapping Approach.</title>
        <authorList>
            <person name="Kananen K."/>
            <person name="Auerbach J.A."/>
            <person name="Kautto E."/>
            <person name="Blachly J.S."/>
        </authorList>
    </citation>
    <scope>NUCLEOTIDE SEQUENCE [LARGE SCALE GENOMIC DNA]</scope>
    <source>
        <strain evidence="2">B95-8</strain>
        <tissue evidence="2">Cell line</tissue>
    </source>
</reference>
<evidence type="ECO:0000313" key="3">
    <source>
        <dbReference type="Proteomes" id="UP001266305"/>
    </source>
</evidence>
<dbReference type="EMBL" id="JASSZA010000007">
    <property type="protein sequence ID" value="KAK2106168.1"/>
    <property type="molecule type" value="Genomic_DNA"/>
</dbReference>
<keyword evidence="3" id="KW-1185">Reference proteome</keyword>
<evidence type="ECO:0000256" key="1">
    <source>
        <dbReference type="SAM" id="Phobius"/>
    </source>
</evidence>
<accession>A0ABQ9V9Y5</accession>
<proteinExistence type="predicted"/>
<evidence type="ECO:0000313" key="2">
    <source>
        <dbReference type="EMBL" id="KAK2106168.1"/>
    </source>
</evidence>
<organism evidence="2 3">
    <name type="scientific">Saguinus oedipus</name>
    <name type="common">Cotton-top tamarin</name>
    <name type="synonym">Oedipomidas oedipus</name>
    <dbReference type="NCBI Taxonomy" id="9490"/>
    <lineage>
        <taxon>Eukaryota</taxon>
        <taxon>Metazoa</taxon>
        <taxon>Chordata</taxon>
        <taxon>Craniata</taxon>
        <taxon>Vertebrata</taxon>
        <taxon>Euteleostomi</taxon>
        <taxon>Mammalia</taxon>
        <taxon>Eutheria</taxon>
        <taxon>Euarchontoglires</taxon>
        <taxon>Primates</taxon>
        <taxon>Haplorrhini</taxon>
        <taxon>Platyrrhini</taxon>
        <taxon>Cebidae</taxon>
        <taxon>Callitrichinae</taxon>
        <taxon>Saguinus</taxon>
    </lineage>
</organism>
<gene>
    <name evidence="2" type="ORF">P7K49_015682</name>
</gene>
<comment type="caution">
    <text evidence="2">The sequence shown here is derived from an EMBL/GenBank/DDBJ whole genome shotgun (WGS) entry which is preliminary data.</text>
</comment>
<feature type="transmembrane region" description="Helical" evidence="1">
    <location>
        <begin position="45"/>
        <end position="68"/>
    </location>
</feature>
<name>A0ABQ9V9Y5_SAGOE</name>
<keyword evidence="1" id="KW-0812">Transmembrane</keyword>
<keyword evidence="1" id="KW-1133">Transmembrane helix</keyword>
<keyword evidence="1" id="KW-0472">Membrane</keyword>
<sequence>MLGQDGSNEEGASAAAASPPLLYCQSLAASPEACATSASSTFPAMALYCLLLALSCTTLPFAQLQLLIAY</sequence>
<dbReference type="Proteomes" id="UP001266305">
    <property type="component" value="Unassembled WGS sequence"/>
</dbReference>
<protein>
    <submittedName>
        <fullName evidence="2">Uncharacterized protein</fullName>
    </submittedName>
</protein>